<dbReference type="AlphaFoldDB" id="A0AAV9J3Z9"/>
<proteinExistence type="predicted"/>
<dbReference type="PANTHER" id="PTHR12072">
    <property type="entry name" value="CWF19, CELL CYCLE CONTROL PROTEIN"/>
    <property type="match status" value="1"/>
</dbReference>
<dbReference type="CDD" id="cd07380">
    <property type="entry name" value="MPP_CWF19_N"/>
    <property type="match status" value="1"/>
</dbReference>
<feature type="domain" description="Cwf19-like C-terminal" evidence="3">
    <location>
        <begin position="304"/>
        <end position="431"/>
    </location>
</feature>
<dbReference type="GO" id="GO:0071014">
    <property type="term" value="C:post-mRNA release spliceosomal complex"/>
    <property type="evidence" value="ECO:0007669"/>
    <property type="project" value="TreeGrafter"/>
</dbReference>
<name>A0AAV9J3Z9_9PEZI</name>
<dbReference type="PANTHER" id="PTHR12072:SF4">
    <property type="entry name" value="CWF19-LIKE PROTEIN 1"/>
    <property type="match status" value="1"/>
</dbReference>
<accession>A0AAV9J3Z9</accession>
<evidence type="ECO:0000259" key="3">
    <source>
        <dbReference type="Pfam" id="PF04677"/>
    </source>
</evidence>
<evidence type="ECO:0000313" key="4">
    <source>
        <dbReference type="EMBL" id="KAK4539321.1"/>
    </source>
</evidence>
<feature type="region of interest" description="Disordered" evidence="1">
    <location>
        <begin position="278"/>
        <end position="301"/>
    </location>
</feature>
<dbReference type="InterPro" id="IPR006767">
    <property type="entry name" value="Cwf19-like_C_dom-2"/>
</dbReference>
<dbReference type="Pfam" id="PF04677">
    <property type="entry name" value="CwfJ_C_1"/>
    <property type="match status" value="1"/>
</dbReference>
<reference evidence="4 5" key="1">
    <citation type="submission" date="2021-11" db="EMBL/GenBank/DDBJ databases">
        <title>Black yeast isolated from Biological Soil Crust.</title>
        <authorList>
            <person name="Kurbessoian T."/>
        </authorList>
    </citation>
    <scope>NUCLEOTIDE SEQUENCE [LARGE SCALE GENOMIC DNA]</scope>
    <source>
        <strain evidence="4 5">CCFEE 5522</strain>
    </source>
</reference>
<dbReference type="InterPro" id="IPR040194">
    <property type="entry name" value="Cwf19-like"/>
</dbReference>
<feature type="domain" description="Cwf19-like protein C-terminal" evidence="2">
    <location>
        <begin position="470"/>
        <end position="538"/>
    </location>
</feature>
<dbReference type="GO" id="GO:0000398">
    <property type="term" value="P:mRNA splicing, via spliceosome"/>
    <property type="evidence" value="ECO:0007669"/>
    <property type="project" value="TreeGrafter"/>
</dbReference>
<keyword evidence="5" id="KW-1185">Reference proteome</keyword>
<dbReference type="Proteomes" id="UP001324427">
    <property type="component" value="Unassembled WGS sequence"/>
</dbReference>
<comment type="caution">
    <text evidence="4">The sequence shown here is derived from an EMBL/GenBank/DDBJ whole genome shotgun (WGS) entry which is preliminary data.</text>
</comment>
<evidence type="ECO:0000259" key="2">
    <source>
        <dbReference type="Pfam" id="PF04676"/>
    </source>
</evidence>
<dbReference type="GO" id="GO:0061632">
    <property type="term" value="F:RNA lariat debranching enzyme activator activity"/>
    <property type="evidence" value="ECO:0007669"/>
    <property type="project" value="TreeGrafter"/>
</dbReference>
<sequence>MASKIVILGDINGKLSEVFGKLTTLHSKQNFAFALIAGNLFADPDTATDDDNQELVKLLQGSISVPLPTYFALGRRALPAAVTEKLESSLGELCPNLTVLGRKVSIKTSEGFRLVAVGGQHVDITDEPMSQYTATYKDTDAAAATKGLVDADILLTSDWPANVRDGANAQYVGDAPAGVQSISDLCTALKPRYHFSISDTFYEREPFFHDGPSPRSVTRFLSLAPYGNASKQKWIYAFSLEPSAPPPSLGAGITASPFTATRKRKLVSQEDNYNNFRYANGSGDAPYERGGGRGKRQRYQPPPKPDECFFCLSNKNCETHMIASIGSDVYLTIAKGSLPLRSTFPSLNFPGHILLIPLQHSPTMSAIADKEARQSTVTEMQRYRGALQSMLVAKSKGEDGRSQLGAVTWEISRSSGVHLHWQFMPVPVDLIQRGLVEAAFDVEAENSTYPKFVKSYKDMEEAEEGDFLKVMIWSESLRKEMVLPLDKSFRFDLQFGRRVLGKLLGLEKRAHWKDCAQSQAEEEADAAAFKEAFKAFDFSLEEA</sequence>
<evidence type="ECO:0000313" key="5">
    <source>
        <dbReference type="Proteomes" id="UP001324427"/>
    </source>
</evidence>
<dbReference type="EMBL" id="JAVFHQ010000101">
    <property type="protein sequence ID" value="KAK4539321.1"/>
    <property type="molecule type" value="Genomic_DNA"/>
</dbReference>
<protein>
    <submittedName>
        <fullName evidence="4">Uncharacterized protein</fullName>
    </submittedName>
</protein>
<dbReference type="InterPro" id="IPR006768">
    <property type="entry name" value="Cwf19-like_C_dom-1"/>
</dbReference>
<dbReference type="Pfam" id="PF04676">
    <property type="entry name" value="CwfJ_C_2"/>
    <property type="match status" value="1"/>
</dbReference>
<organism evidence="4 5">
    <name type="scientific">Oleoguttula mirabilis</name>
    <dbReference type="NCBI Taxonomy" id="1507867"/>
    <lineage>
        <taxon>Eukaryota</taxon>
        <taxon>Fungi</taxon>
        <taxon>Dikarya</taxon>
        <taxon>Ascomycota</taxon>
        <taxon>Pezizomycotina</taxon>
        <taxon>Dothideomycetes</taxon>
        <taxon>Dothideomycetidae</taxon>
        <taxon>Mycosphaerellales</taxon>
        <taxon>Teratosphaeriaceae</taxon>
        <taxon>Oleoguttula</taxon>
    </lineage>
</organism>
<gene>
    <name evidence="4" type="ORF">LTR36_000783</name>
</gene>
<evidence type="ECO:0000256" key="1">
    <source>
        <dbReference type="SAM" id="MobiDB-lite"/>
    </source>
</evidence>